<dbReference type="GO" id="GO:0004497">
    <property type="term" value="F:monooxygenase activity"/>
    <property type="evidence" value="ECO:0007669"/>
    <property type="project" value="UniProtKB-KW"/>
</dbReference>
<dbReference type="EMBL" id="CAJVRL010000035">
    <property type="protein sequence ID" value="CAG8950203.1"/>
    <property type="molecule type" value="Genomic_DNA"/>
</dbReference>
<dbReference type="CDD" id="cd11058">
    <property type="entry name" value="CYP60B-like"/>
    <property type="match status" value="1"/>
</dbReference>
<keyword evidence="3 6" id="KW-0349">Heme</keyword>
<evidence type="ECO:0000256" key="7">
    <source>
        <dbReference type="RuleBase" id="RU000461"/>
    </source>
</evidence>
<dbReference type="InterPro" id="IPR036396">
    <property type="entry name" value="Cyt_P450_sf"/>
</dbReference>
<dbReference type="PANTHER" id="PTHR24305:SF210">
    <property type="entry name" value="CYTOCHROME P450 MONOOXYGENASE ASQL-RELATED"/>
    <property type="match status" value="1"/>
</dbReference>
<name>A0A9N9KP54_9HELO</name>
<dbReference type="InterPro" id="IPR002401">
    <property type="entry name" value="Cyt_P450_E_grp-I"/>
</dbReference>
<dbReference type="SUPFAM" id="SSF48264">
    <property type="entry name" value="Cytochrome P450"/>
    <property type="match status" value="1"/>
</dbReference>
<dbReference type="GO" id="GO:0005506">
    <property type="term" value="F:iron ion binding"/>
    <property type="evidence" value="ECO:0007669"/>
    <property type="project" value="InterPro"/>
</dbReference>
<keyword evidence="5 6" id="KW-0408">Iron</keyword>
<dbReference type="PANTHER" id="PTHR24305">
    <property type="entry name" value="CYTOCHROME P450"/>
    <property type="match status" value="1"/>
</dbReference>
<dbReference type="Gene3D" id="1.10.630.10">
    <property type="entry name" value="Cytochrome P450"/>
    <property type="match status" value="1"/>
</dbReference>
<evidence type="ECO:0000256" key="4">
    <source>
        <dbReference type="ARBA" id="ARBA00022723"/>
    </source>
</evidence>
<dbReference type="InterPro" id="IPR050121">
    <property type="entry name" value="Cytochrome_P450_monoxygenase"/>
</dbReference>
<evidence type="ECO:0008006" key="11">
    <source>
        <dbReference type="Google" id="ProtNLM"/>
    </source>
</evidence>
<dbReference type="AlphaFoldDB" id="A0A9N9KP54"/>
<dbReference type="InterPro" id="IPR017972">
    <property type="entry name" value="Cyt_P450_CS"/>
</dbReference>
<evidence type="ECO:0000313" key="10">
    <source>
        <dbReference type="Proteomes" id="UP000696280"/>
    </source>
</evidence>
<keyword evidence="7" id="KW-0503">Monooxygenase</keyword>
<protein>
    <recommendedName>
        <fullName evidence="11">Cytochrome P450</fullName>
    </recommendedName>
</protein>
<sequence length="499" mass="56851">MLPIKSLEDLSALGLPTILGAIAVSYVIYSLGVALYNITLHPLAKVPGPKLRAAFEFVKHYEAWNGIDIYSIKKLHDQYGPTVRISPDTVSFNNAIYGSRQGKKQIPKDAGFYRADNQGNADSIILAADDAGHMRMRRAVSHAFSDAAVKGQEPLITHYFDLLIEKLRAKASGPTEGLVNLVHWFNFTTFDIIGDLTFQESFDALETEEYNHWIANIFNSTKVARIFMIINSYPLIGIPISKLLKHVPQLQQARLKHFQYTEEKTLRRLNASTDRNDFVSYILRHNDEKGMSREEMIQTCNVFILAGSETTATLLSGLTYHLLRNPSTMFKLVKEIREAFPDPKSMTFNSLSQLKYMQACIQEAFRIYPPVPILLPRKTEHDVVIDGHFIPKNTVVGVHQWSAYHSGANFAEPEKFIPERWLDDPRFASDKRGVVQPFSFGTRNCIGQHLALVEMKSILGRLLWHFELSLCEDSLDWTDQKVYFLWEKKSLNVKLTARK</sequence>
<organism evidence="9 10">
    <name type="scientific">Hymenoscyphus fraxineus</name>
    <dbReference type="NCBI Taxonomy" id="746836"/>
    <lineage>
        <taxon>Eukaryota</taxon>
        <taxon>Fungi</taxon>
        <taxon>Dikarya</taxon>
        <taxon>Ascomycota</taxon>
        <taxon>Pezizomycotina</taxon>
        <taxon>Leotiomycetes</taxon>
        <taxon>Helotiales</taxon>
        <taxon>Helotiaceae</taxon>
        <taxon>Hymenoscyphus</taxon>
    </lineage>
</organism>
<evidence type="ECO:0000313" key="9">
    <source>
        <dbReference type="EMBL" id="CAG8950203.1"/>
    </source>
</evidence>
<reference evidence="9" key="1">
    <citation type="submission" date="2021-07" db="EMBL/GenBank/DDBJ databases">
        <authorList>
            <person name="Durling M."/>
        </authorList>
    </citation>
    <scope>NUCLEOTIDE SEQUENCE</scope>
</reference>
<evidence type="ECO:0000256" key="1">
    <source>
        <dbReference type="ARBA" id="ARBA00001971"/>
    </source>
</evidence>
<dbReference type="InterPro" id="IPR001128">
    <property type="entry name" value="Cyt_P450"/>
</dbReference>
<dbReference type="Pfam" id="PF00067">
    <property type="entry name" value="p450"/>
    <property type="match status" value="1"/>
</dbReference>
<feature type="transmembrane region" description="Helical" evidence="8">
    <location>
        <begin position="12"/>
        <end position="36"/>
    </location>
</feature>
<dbReference type="PRINTS" id="PR00463">
    <property type="entry name" value="EP450I"/>
</dbReference>
<dbReference type="GO" id="GO:0016705">
    <property type="term" value="F:oxidoreductase activity, acting on paired donors, with incorporation or reduction of molecular oxygen"/>
    <property type="evidence" value="ECO:0007669"/>
    <property type="project" value="InterPro"/>
</dbReference>
<keyword evidence="10" id="KW-1185">Reference proteome</keyword>
<comment type="caution">
    <text evidence="9">The sequence shown here is derived from an EMBL/GenBank/DDBJ whole genome shotgun (WGS) entry which is preliminary data.</text>
</comment>
<evidence type="ECO:0000256" key="8">
    <source>
        <dbReference type="SAM" id="Phobius"/>
    </source>
</evidence>
<accession>A0A9N9KP54</accession>
<keyword evidence="8" id="KW-0472">Membrane</keyword>
<dbReference type="PRINTS" id="PR00385">
    <property type="entry name" value="P450"/>
</dbReference>
<comment type="similarity">
    <text evidence="2 7">Belongs to the cytochrome P450 family.</text>
</comment>
<keyword evidence="8" id="KW-0812">Transmembrane</keyword>
<evidence type="ECO:0000256" key="2">
    <source>
        <dbReference type="ARBA" id="ARBA00010617"/>
    </source>
</evidence>
<keyword evidence="8" id="KW-1133">Transmembrane helix</keyword>
<dbReference type="PROSITE" id="PS00086">
    <property type="entry name" value="CYTOCHROME_P450"/>
    <property type="match status" value="1"/>
</dbReference>
<gene>
    <name evidence="9" type="ORF">HYFRA_00008440</name>
</gene>
<evidence type="ECO:0000256" key="5">
    <source>
        <dbReference type="ARBA" id="ARBA00023004"/>
    </source>
</evidence>
<keyword evidence="4 6" id="KW-0479">Metal-binding</keyword>
<dbReference type="Proteomes" id="UP000696280">
    <property type="component" value="Unassembled WGS sequence"/>
</dbReference>
<dbReference type="GO" id="GO:0020037">
    <property type="term" value="F:heme binding"/>
    <property type="evidence" value="ECO:0007669"/>
    <property type="project" value="InterPro"/>
</dbReference>
<evidence type="ECO:0000256" key="3">
    <source>
        <dbReference type="ARBA" id="ARBA00022617"/>
    </source>
</evidence>
<keyword evidence="7" id="KW-0560">Oxidoreductase</keyword>
<evidence type="ECO:0000256" key="6">
    <source>
        <dbReference type="PIRSR" id="PIRSR602401-1"/>
    </source>
</evidence>
<comment type="cofactor">
    <cofactor evidence="1 6">
        <name>heme</name>
        <dbReference type="ChEBI" id="CHEBI:30413"/>
    </cofactor>
</comment>
<feature type="binding site" description="axial binding residue" evidence="6">
    <location>
        <position position="445"/>
    </location>
    <ligand>
        <name>heme</name>
        <dbReference type="ChEBI" id="CHEBI:30413"/>
    </ligand>
    <ligandPart>
        <name>Fe</name>
        <dbReference type="ChEBI" id="CHEBI:18248"/>
    </ligandPart>
</feature>
<proteinExistence type="inferred from homology"/>
<dbReference type="OrthoDB" id="1470350at2759"/>